<feature type="compositionally biased region" description="Polar residues" evidence="1">
    <location>
        <begin position="253"/>
        <end position="267"/>
    </location>
</feature>
<dbReference type="Proteomes" id="UP000614601">
    <property type="component" value="Unassembled WGS sequence"/>
</dbReference>
<dbReference type="OrthoDB" id="5856676at2759"/>
<evidence type="ECO:0000313" key="5">
    <source>
        <dbReference type="Proteomes" id="UP000614601"/>
    </source>
</evidence>
<dbReference type="Pfam" id="PF23003">
    <property type="entry name" value="Fn1_2"/>
    <property type="match status" value="1"/>
</dbReference>
<dbReference type="AlphaFoldDB" id="A0A811K606"/>
<feature type="signal peptide" evidence="2">
    <location>
        <begin position="1"/>
        <end position="16"/>
    </location>
</feature>
<evidence type="ECO:0000259" key="3">
    <source>
        <dbReference type="Pfam" id="PF23003"/>
    </source>
</evidence>
<evidence type="ECO:0000256" key="2">
    <source>
        <dbReference type="SAM" id="SignalP"/>
    </source>
</evidence>
<comment type="caution">
    <text evidence="4">The sequence shown here is derived from an EMBL/GenBank/DDBJ whole genome shotgun (WGS) entry which is preliminary data.</text>
</comment>
<organism evidence="4 5">
    <name type="scientific">Bursaphelenchus okinawaensis</name>
    <dbReference type="NCBI Taxonomy" id="465554"/>
    <lineage>
        <taxon>Eukaryota</taxon>
        <taxon>Metazoa</taxon>
        <taxon>Ecdysozoa</taxon>
        <taxon>Nematoda</taxon>
        <taxon>Chromadorea</taxon>
        <taxon>Rhabditida</taxon>
        <taxon>Tylenchina</taxon>
        <taxon>Tylenchomorpha</taxon>
        <taxon>Aphelenchoidea</taxon>
        <taxon>Aphelenchoididae</taxon>
        <taxon>Bursaphelenchus</taxon>
    </lineage>
</organism>
<protein>
    <recommendedName>
        <fullName evidence="3">Abnormal cell migration protein 18-like fibronectin type I domain-containing protein</fullName>
    </recommendedName>
</protein>
<feature type="region of interest" description="Disordered" evidence="1">
    <location>
        <begin position="237"/>
        <end position="287"/>
    </location>
</feature>
<gene>
    <name evidence="4" type="ORF">BOKJ2_LOCUS3392</name>
</gene>
<dbReference type="EMBL" id="CAJFCW020000002">
    <property type="protein sequence ID" value="CAG9092191.1"/>
    <property type="molecule type" value="Genomic_DNA"/>
</dbReference>
<evidence type="ECO:0000313" key="4">
    <source>
        <dbReference type="EMBL" id="CAD5210834.1"/>
    </source>
</evidence>
<sequence length="287" mass="31705">MKLLFLFTIGVSIVFGYPSLDVNRDAIINERSVRAAIISNNRVVRYETQPMPRIGGKGKDTCLDRTGKTRKDGEEYECTMGKFKLRCNKGQEEVIACLGSDRTDDTWLKVGETLNKNGFWHKCEKFDNTSVVYHQELSCRDANRKEVHIGDELTVASLRLKCVVGGYEPIGCFIQSKSGDVSLKEGEEKTIDGFPFKCKTETLHRAKRDGTPVLGAGVATHGTGSWTRLEFPTADELGKTGSEIKADPEDGNVQGSKSQQQTVNAQPITVHKAEPKPAQAENNGKSY</sequence>
<dbReference type="Proteomes" id="UP000783686">
    <property type="component" value="Unassembled WGS sequence"/>
</dbReference>
<proteinExistence type="predicted"/>
<feature type="chain" id="PRO_5035594535" description="Abnormal cell migration protein 18-like fibronectin type I domain-containing protein" evidence="2">
    <location>
        <begin position="17"/>
        <end position="287"/>
    </location>
</feature>
<feature type="domain" description="Abnormal cell migration protein 18-like fibronectin type I" evidence="3">
    <location>
        <begin position="105"/>
        <end position="163"/>
    </location>
</feature>
<evidence type="ECO:0000256" key="1">
    <source>
        <dbReference type="SAM" id="MobiDB-lite"/>
    </source>
</evidence>
<dbReference type="InterPro" id="IPR055119">
    <property type="entry name" value="Mig18_Fn1"/>
</dbReference>
<name>A0A811K606_9BILA</name>
<feature type="compositionally biased region" description="Basic and acidic residues" evidence="1">
    <location>
        <begin position="237"/>
        <end position="248"/>
    </location>
</feature>
<dbReference type="EMBL" id="CAJFDH010000002">
    <property type="protein sequence ID" value="CAD5210834.1"/>
    <property type="molecule type" value="Genomic_DNA"/>
</dbReference>
<keyword evidence="5" id="KW-1185">Reference proteome</keyword>
<accession>A0A811K606</accession>
<reference evidence="4" key="1">
    <citation type="submission" date="2020-09" db="EMBL/GenBank/DDBJ databases">
        <authorList>
            <person name="Kikuchi T."/>
        </authorList>
    </citation>
    <scope>NUCLEOTIDE SEQUENCE</scope>
    <source>
        <strain evidence="4">SH1</strain>
    </source>
</reference>
<keyword evidence="2" id="KW-0732">Signal</keyword>